<reference evidence="9 10" key="1">
    <citation type="journal article" date="2015" name="Antonie Van Leeuwenhoek">
        <title>Oricola cellulosilytica gen. nov., sp. nov., a cellulose-degrading bacterium of the family Phyllobacteriaceae isolated from surface seashore water, and emended descriptions of Mesorhizobium loti and Phyllobacterium myrsinacearum.</title>
        <authorList>
            <person name="Hameed A."/>
            <person name="Shahina M."/>
            <person name="Lai W.A."/>
            <person name="Lin S.Y."/>
            <person name="Young L.S."/>
            <person name="Liu Y.C."/>
            <person name="Hsu Y.H."/>
            <person name="Young C.C."/>
        </authorList>
    </citation>
    <scope>NUCLEOTIDE SEQUENCE [LARGE SCALE GENOMIC DNA]</scope>
    <source>
        <strain evidence="9 10">KCTC 52183</strain>
    </source>
</reference>
<feature type="transmembrane region" description="Helical" evidence="7">
    <location>
        <begin position="15"/>
        <end position="37"/>
    </location>
</feature>
<comment type="subcellular location">
    <subcellularLocation>
        <location evidence="1">Cell membrane</location>
        <topology evidence="1">Multi-pass membrane protein</topology>
    </subcellularLocation>
</comment>
<feature type="transmembrane region" description="Helical" evidence="7">
    <location>
        <begin position="311"/>
        <end position="340"/>
    </location>
</feature>
<protein>
    <submittedName>
        <fullName evidence="9">FtsX-like permease family protein</fullName>
    </submittedName>
</protein>
<dbReference type="GO" id="GO:0044874">
    <property type="term" value="P:lipoprotein localization to outer membrane"/>
    <property type="evidence" value="ECO:0007669"/>
    <property type="project" value="TreeGrafter"/>
</dbReference>
<evidence type="ECO:0000256" key="7">
    <source>
        <dbReference type="SAM" id="Phobius"/>
    </source>
</evidence>
<evidence type="ECO:0000313" key="10">
    <source>
        <dbReference type="Proteomes" id="UP000291301"/>
    </source>
</evidence>
<feature type="domain" description="ABC3 transporter permease C-terminal" evidence="8">
    <location>
        <begin position="663"/>
        <end position="778"/>
    </location>
</feature>
<dbReference type="InterPro" id="IPR003838">
    <property type="entry name" value="ABC3_permease_C"/>
</dbReference>
<evidence type="ECO:0000256" key="6">
    <source>
        <dbReference type="ARBA" id="ARBA00023136"/>
    </source>
</evidence>
<dbReference type="GO" id="GO:0098797">
    <property type="term" value="C:plasma membrane protein complex"/>
    <property type="evidence" value="ECO:0007669"/>
    <property type="project" value="TreeGrafter"/>
</dbReference>
<keyword evidence="4 7" id="KW-0812">Transmembrane</keyword>
<organism evidence="9 10">
    <name type="scientific">Oricola cellulosilytica</name>
    <dbReference type="NCBI Taxonomy" id="1429082"/>
    <lineage>
        <taxon>Bacteria</taxon>
        <taxon>Pseudomonadati</taxon>
        <taxon>Pseudomonadota</taxon>
        <taxon>Alphaproteobacteria</taxon>
        <taxon>Hyphomicrobiales</taxon>
        <taxon>Ahrensiaceae</taxon>
        <taxon>Oricola</taxon>
    </lineage>
</organism>
<comment type="similarity">
    <text evidence="2">Belongs to the ABC-4 integral membrane protein family. LolC/E subfamily.</text>
</comment>
<dbReference type="PANTHER" id="PTHR30489:SF0">
    <property type="entry name" value="LIPOPROTEIN-RELEASING SYSTEM TRANSMEMBRANE PROTEIN LOLE"/>
    <property type="match status" value="1"/>
</dbReference>
<evidence type="ECO:0000256" key="4">
    <source>
        <dbReference type="ARBA" id="ARBA00022692"/>
    </source>
</evidence>
<evidence type="ECO:0000259" key="8">
    <source>
        <dbReference type="Pfam" id="PF02687"/>
    </source>
</evidence>
<evidence type="ECO:0000256" key="3">
    <source>
        <dbReference type="ARBA" id="ARBA00022475"/>
    </source>
</evidence>
<feature type="transmembrane region" description="Helical" evidence="7">
    <location>
        <begin position="702"/>
        <end position="732"/>
    </location>
</feature>
<feature type="transmembrane region" description="Helical" evidence="7">
    <location>
        <begin position="361"/>
        <end position="382"/>
    </location>
</feature>
<evidence type="ECO:0000313" key="9">
    <source>
        <dbReference type="EMBL" id="TCD16121.1"/>
    </source>
</evidence>
<evidence type="ECO:0000256" key="5">
    <source>
        <dbReference type="ARBA" id="ARBA00022989"/>
    </source>
</evidence>
<dbReference type="RefSeq" id="WP_131565822.1">
    <property type="nucleotide sequence ID" value="NZ_SJST01000001.1"/>
</dbReference>
<sequence length="787" mass="86087">MLALDRKLLRDLVRLWAQALAIALVMAGGVASILIAVGSNRSLEETRIAYYERQRFAHIFAHVERVPNSLMRKISRIPDVAAAEARIVKTALLEIEGMPEPATGRFISVPDGKAPSLNRPYLRRGRMPAPGAADEVVVNEPFAKAHDFLLGSEFHAILNGQKRRLTIVGMALSPEFVYAAGPGDVMPDNRRFGVIWMNERALAAIYGLQGAFSSVSLTTTRGASQEAIIQRLDTLLKAYGGQAAYGRRDQFSHAFLDHGLDMLRSMSRTLPPIFLGVAVFLVNLTLGRMVLLERGQIGLMKALGYRDRTVAFHYMKFVAIVCAAGILIGWGVGNYLGSYVTELYAGYFKFPLLIFAPSPDLYLLAAGLPVVAGVIGAMRSILNVTSLPPAVAMHAAAPPKFRRGSAPALLPEAMLSPLMRMTVRNLLHHRFRAGLTVLGISTSTALLIASLYIGNSMERLIEVKYFRAERQDATVNFVHTQAASAIDDVTRLPGVLAGEGVRTVPVRIRNGMNERRILLYGRAADADLRQIIDTQLRRVAPPTNGLAISEWLARSLDVDIGDAVEIDLLEGRRRTVRLPVTVLVEDYFGMQATIDLGALSRLMREGARINQAELRVDRSRLGALYDSIKTIPAIGGIALQLVSLENFREAIVVIVTAMATIYTGLAAVIAFGVVYNTAQITLSERARELASLRILGFVRAEVYWVLVAELAILVVLSQPVGWALGYAIAWIMKQDLDADLMRMPLAINPETYAISSGVVLGASVCSALLLLQRIYKLDLIAVMKTRE</sequence>
<evidence type="ECO:0000256" key="1">
    <source>
        <dbReference type="ARBA" id="ARBA00004651"/>
    </source>
</evidence>
<dbReference type="Proteomes" id="UP000291301">
    <property type="component" value="Unassembled WGS sequence"/>
</dbReference>
<dbReference type="EMBL" id="SJST01000001">
    <property type="protein sequence ID" value="TCD16121.1"/>
    <property type="molecule type" value="Genomic_DNA"/>
</dbReference>
<dbReference type="PANTHER" id="PTHR30489">
    <property type="entry name" value="LIPOPROTEIN-RELEASING SYSTEM TRANSMEMBRANE PROTEIN LOLE"/>
    <property type="match status" value="1"/>
</dbReference>
<dbReference type="InterPro" id="IPR051447">
    <property type="entry name" value="Lipoprotein-release_system"/>
</dbReference>
<dbReference type="Pfam" id="PF02687">
    <property type="entry name" value="FtsX"/>
    <property type="match status" value="2"/>
</dbReference>
<proteinExistence type="inferred from homology"/>
<accession>A0A4R0PEU3</accession>
<dbReference type="AlphaFoldDB" id="A0A4R0PEU3"/>
<dbReference type="OrthoDB" id="5137249at2"/>
<evidence type="ECO:0000256" key="2">
    <source>
        <dbReference type="ARBA" id="ARBA00005236"/>
    </source>
</evidence>
<feature type="domain" description="ABC3 transporter permease C-terminal" evidence="8">
    <location>
        <begin position="273"/>
        <end position="389"/>
    </location>
</feature>
<feature type="transmembrane region" description="Helical" evidence="7">
    <location>
        <begin position="752"/>
        <end position="771"/>
    </location>
</feature>
<feature type="transmembrane region" description="Helical" evidence="7">
    <location>
        <begin position="272"/>
        <end position="291"/>
    </location>
</feature>
<keyword evidence="10" id="KW-1185">Reference proteome</keyword>
<keyword evidence="6 7" id="KW-0472">Membrane</keyword>
<gene>
    <name evidence="9" type="ORF">E0D97_01385</name>
</gene>
<feature type="transmembrane region" description="Helical" evidence="7">
    <location>
        <begin position="431"/>
        <end position="454"/>
    </location>
</feature>
<name>A0A4R0PEU3_9HYPH</name>
<keyword evidence="5 7" id="KW-1133">Transmembrane helix</keyword>
<feature type="transmembrane region" description="Helical" evidence="7">
    <location>
        <begin position="650"/>
        <end position="675"/>
    </location>
</feature>
<comment type="caution">
    <text evidence="9">The sequence shown here is derived from an EMBL/GenBank/DDBJ whole genome shotgun (WGS) entry which is preliminary data.</text>
</comment>
<keyword evidence="3" id="KW-1003">Cell membrane</keyword>